<evidence type="ECO:0000313" key="2">
    <source>
        <dbReference type="EMBL" id="SMY24264.1"/>
    </source>
</evidence>
<gene>
    <name evidence="2" type="ORF">ZT1A5_G5705</name>
</gene>
<dbReference type="AlphaFoldDB" id="A0A1Y6LII5"/>
<keyword evidence="1" id="KW-0732">Signal</keyword>
<name>A0A1Y6LII5_ZYMTR</name>
<dbReference type="Proteomes" id="UP000215453">
    <property type="component" value="Chromosome 5"/>
</dbReference>
<evidence type="ECO:0000313" key="3">
    <source>
        <dbReference type="Proteomes" id="UP000215453"/>
    </source>
</evidence>
<feature type="signal peptide" evidence="1">
    <location>
        <begin position="1"/>
        <end position="21"/>
    </location>
</feature>
<organism evidence="2 3">
    <name type="scientific">Zymoseptoria tritici ST99CH_1A5</name>
    <dbReference type="NCBI Taxonomy" id="1276529"/>
    <lineage>
        <taxon>Eukaryota</taxon>
        <taxon>Fungi</taxon>
        <taxon>Dikarya</taxon>
        <taxon>Ascomycota</taxon>
        <taxon>Pezizomycotina</taxon>
        <taxon>Dothideomycetes</taxon>
        <taxon>Dothideomycetidae</taxon>
        <taxon>Mycosphaerellales</taxon>
        <taxon>Mycosphaerellaceae</taxon>
        <taxon>Zymoseptoria</taxon>
    </lineage>
</organism>
<protein>
    <submittedName>
        <fullName evidence="2">Uncharacterized protein</fullName>
    </submittedName>
</protein>
<proteinExistence type="predicted"/>
<dbReference type="PROSITE" id="PS51257">
    <property type="entry name" value="PROKAR_LIPOPROTEIN"/>
    <property type="match status" value="1"/>
</dbReference>
<dbReference type="EMBL" id="LT882680">
    <property type="protein sequence ID" value="SMY24264.1"/>
    <property type="molecule type" value="Genomic_DNA"/>
</dbReference>
<feature type="chain" id="PRO_5013029086" evidence="1">
    <location>
        <begin position="22"/>
        <end position="76"/>
    </location>
</feature>
<accession>A0A1Y6LII5</accession>
<evidence type="ECO:0000256" key="1">
    <source>
        <dbReference type="SAM" id="SignalP"/>
    </source>
</evidence>
<sequence>MRFSIATALFILSGLFPLALGGCNEVCYCCEPPGVEGGLGYQHLKGGSCQCIAADSKGHDLWTGGPKCGFPCIHKD</sequence>
<reference evidence="2 3" key="1">
    <citation type="submission" date="2016-10" db="EMBL/GenBank/DDBJ databases">
        <authorList>
            <person name="Varghese N."/>
        </authorList>
    </citation>
    <scope>NUCLEOTIDE SEQUENCE [LARGE SCALE GENOMIC DNA]</scope>
</reference>